<dbReference type="Proteomes" id="UP000176009">
    <property type="component" value="Unassembled WGS sequence"/>
</dbReference>
<gene>
    <name evidence="5" type="ORF">APR40_10545</name>
    <name evidence="4" type="ORF">BHS39_10565</name>
</gene>
<feature type="domain" description="HYR" evidence="3">
    <location>
        <begin position="1018"/>
        <end position="1099"/>
    </location>
</feature>
<dbReference type="SUPFAM" id="SSF101898">
    <property type="entry name" value="NHL repeat"/>
    <property type="match status" value="1"/>
</dbReference>
<keyword evidence="2" id="KW-0677">Repeat</keyword>
<dbReference type="Gene3D" id="2.120.10.30">
    <property type="entry name" value="TolB, C-terminal domain"/>
    <property type="match status" value="1"/>
</dbReference>
<reference evidence="5 7" key="1">
    <citation type="submission" date="2015-10" db="EMBL/GenBank/DDBJ databases">
        <title>Draft genome sequence of Salegentibacter salinarum KCTC 12975.</title>
        <authorList>
            <person name="Lin W."/>
            <person name="Zheng Q."/>
        </authorList>
    </citation>
    <scope>NUCLEOTIDE SEQUENCE [LARGE SCALE GENOMIC DNA]</scope>
    <source>
        <strain evidence="5 7">KCTC 12974</strain>
    </source>
</reference>
<dbReference type="PANTHER" id="PTHR24273:SF32">
    <property type="entry name" value="HYALIN"/>
    <property type="match status" value="1"/>
</dbReference>
<dbReference type="PANTHER" id="PTHR24273">
    <property type="entry name" value="FI04643P-RELATED"/>
    <property type="match status" value="1"/>
</dbReference>
<dbReference type="InterPro" id="IPR026444">
    <property type="entry name" value="Secre_tail"/>
</dbReference>
<dbReference type="RefSeq" id="WP_070053607.1">
    <property type="nucleotide sequence ID" value="NZ_FVZF01000018.1"/>
</dbReference>
<organism evidence="5 7">
    <name type="scientific">Salegentibacter salarius</name>
    <dbReference type="NCBI Taxonomy" id="435906"/>
    <lineage>
        <taxon>Bacteria</taxon>
        <taxon>Pseudomonadati</taxon>
        <taxon>Bacteroidota</taxon>
        <taxon>Flavobacteriia</taxon>
        <taxon>Flavobacteriales</taxon>
        <taxon>Flavobacteriaceae</taxon>
        <taxon>Salegentibacter</taxon>
    </lineage>
</organism>
<feature type="domain" description="HYR" evidence="3">
    <location>
        <begin position="693"/>
        <end position="778"/>
    </location>
</feature>
<evidence type="ECO:0000256" key="1">
    <source>
        <dbReference type="ARBA" id="ARBA00022729"/>
    </source>
</evidence>
<dbReference type="InterPro" id="IPR011042">
    <property type="entry name" value="6-blade_b-propeller_TolB-like"/>
</dbReference>
<dbReference type="Proteomes" id="UP000232533">
    <property type="component" value="Unassembled WGS sequence"/>
</dbReference>
<evidence type="ECO:0000313" key="4">
    <source>
        <dbReference type="EMBL" id="OEY73182.1"/>
    </source>
</evidence>
<evidence type="ECO:0000313" key="7">
    <source>
        <dbReference type="Proteomes" id="UP000232533"/>
    </source>
</evidence>
<evidence type="ECO:0000313" key="6">
    <source>
        <dbReference type="Proteomes" id="UP000176009"/>
    </source>
</evidence>
<sequence>MKQLYPTNFTFTFRLLPLYRNTSLFLLIFLLNFTLGFGQQPENTVPEYDHFNWVDLVNQTILNLDTDELPISIDVSPDNYLYILTFGNGVEKRNSAAELEQSNFISGLSSPLDMAIDSEGYFYIADYSEDEECSKNGKIKIFTPTGALDRIIYTGIYRPIGIEVDSEKNIYVAEYNQEGNGCEGDELSRVSAYSNSGSRIAENSNVLRPYRIAVSSDKTVYVSQEGGNDPAVLTLDGNLNITGRLPNIQSPGSIKIDDFGFIHVVEYAGRIDFSNFLNIENLGLGEIQDIAEEIDSGIDDEAFFIRIYNQAENYRNSITEEIDFPVDIAFNSCNRMFVNNAYVDGETIIFLGYFPEEFEFDLEIYERTPSLDTKKPIALCKSGLEFTLENGEVTITAGQIDGGSTDNCEIESLELSQYTFDEARDYDIELTVTDAAGNFDTCETTITILPGDEEETPPEANCNSFEITLDSNGEASITADQVYSGSEDLLLEIDKENFTCEDIGENEVILTVKDSETELTNTCTATITVSDNQAPLINCVAEGKEFQLENGSVTIAVADIELSSSDNCSISTKSLSETTFTTSGTKNITLTVIDEAGNISDCSTDIEILPEEDTYNFECIGALTVNLGEDVQNSGVEEIPTLEFIISDTSNLDFELTNQQFICEDIGTNPLTIRATNKTTGEAYSCEVEVTVVDVGAPLIICPAEPITTNLPEGGYEVPNFFENRVSDNCNSLEELELVQDVEPGTVLDEAGTYTINLTTTDTYNNVETCEITIILEENDPVAPEIECVSHELFLDENGQVTLDPEDIFAGERGNLVLSTNIQDFDCSNLGENTVILTATDPDTGLSSSCPTEVFILDDIFPEANCVAPGREFRLQNGSVTISPSAIDLNSEDNCEITRTLSEDTFTTPGTKNITLYINDADGNADECSTSIEILPENTNSPTYRCIEEEDIPDIRLDENCERIIPDYTRLIETENFTAEFTQTYEQLTENTLYFTIEIRNEANGELVGECSFSANIIDLMPPKITCPGDQVENFDPEEGFVIPDYENMASFSDNCGEVTFQQRPAPGEVIFEDTMVTLTAFDENGLATPCTFEIQLSQGNELNITCQIDQNVNPNEDCRFTLPDYTDTASINLPGAEVTQSPAPGTVISENTQIKLTATLDRQTDECVFMVNLIDNEDPVANCVSGYVVNLDSSGNATLAPEVLDNNSTDNCGIVSMALSQTEFTRADIGEVPITLTVRDDAGNMDTCETTVEVVDEASGEFQCRENVVVNLNENGEAVLSLQELYTGNASGITLEASRLNFSCSDLGAVQIQLDYSGAQTGSCTINVEVRDEIPPVINTDIVELTLDDQGFAYLEENDMLAEDNCSQQLIYRFSKSVFNCKDVGSNTVNVEVEDANGNIAEKNIEVRVNGEACEIPDNEDLEFLFIYPNPNNGIFTIATPEGMLVEQVRVFDSRGRFILQKEYKDIARFYRMTIESVAASVYTLQIFTNEGVIVKRVIISL</sequence>
<evidence type="ECO:0000259" key="3">
    <source>
        <dbReference type="PROSITE" id="PS50825"/>
    </source>
</evidence>
<dbReference type="PROSITE" id="PS50825">
    <property type="entry name" value="HYR"/>
    <property type="match status" value="3"/>
</dbReference>
<protein>
    <recommendedName>
        <fullName evidence="3">HYR domain-containing protein</fullName>
    </recommendedName>
</protein>
<dbReference type="InterPro" id="IPR003410">
    <property type="entry name" value="HYR_dom"/>
</dbReference>
<keyword evidence="6" id="KW-1185">Reference proteome</keyword>
<dbReference type="NCBIfam" id="TIGR04183">
    <property type="entry name" value="Por_Secre_tail"/>
    <property type="match status" value="1"/>
</dbReference>
<dbReference type="Pfam" id="PF18962">
    <property type="entry name" value="Por_Secre_tail"/>
    <property type="match status" value="1"/>
</dbReference>
<dbReference type="EMBL" id="LKTR01000014">
    <property type="protein sequence ID" value="PKD19514.1"/>
    <property type="molecule type" value="Genomic_DNA"/>
</dbReference>
<reference evidence="4 6" key="2">
    <citation type="submission" date="2016-09" db="EMBL/GenBank/DDBJ databases">
        <title>Genome Sequence of Salegentibacter salarius,Isolated from a Marine Solar Saltern of the Yellow Sea in South Korea.</title>
        <authorList>
            <person name="Zheng Q."/>
            <person name="Liu Y."/>
        </authorList>
    </citation>
    <scope>NUCLEOTIDE SEQUENCE [LARGE SCALE GENOMIC DNA]</scope>
    <source>
        <strain evidence="4 6">KCTC 12974</strain>
    </source>
</reference>
<dbReference type="OrthoDB" id="9805017at2"/>
<name>A0A2N0TXP6_9FLAO</name>
<accession>A0A2N0TXP6</accession>
<dbReference type="EMBL" id="MJBR01000010">
    <property type="protein sequence ID" value="OEY73182.1"/>
    <property type="molecule type" value="Genomic_DNA"/>
</dbReference>
<keyword evidence="1" id="KW-0732">Signal</keyword>
<feature type="domain" description="HYR" evidence="3">
    <location>
        <begin position="1175"/>
        <end position="1257"/>
    </location>
</feature>
<proteinExistence type="predicted"/>
<evidence type="ECO:0000313" key="5">
    <source>
        <dbReference type="EMBL" id="PKD19514.1"/>
    </source>
</evidence>
<comment type="caution">
    <text evidence="5">The sequence shown here is derived from an EMBL/GenBank/DDBJ whole genome shotgun (WGS) entry which is preliminary data.</text>
</comment>
<evidence type="ECO:0000256" key="2">
    <source>
        <dbReference type="ARBA" id="ARBA00022737"/>
    </source>
</evidence>